<organism evidence="1">
    <name type="scientific">Podoviridae sp. ctQyH19</name>
    <dbReference type="NCBI Taxonomy" id="2825249"/>
    <lineage>
        <taxon>Viruses</taxon>
        <taxon>Duplodnaviria</taxon>
        <taxon>Heunggongvirae</taxon>
        <taxon>Uroviricota</taxon>
        <taxon>Caudoviricetes</taxon>
    </lineage>
</organism>
<name>A0A8S5UQZ2_9CAUD</name>
<protein>
    <submittedName>
        <fullName evidence="1">Uncharacterized protein</fullName>
    </submittedName>
</protein>
<accession>A0A8S5UQZ2</accession>
<reference evidence="1" key="1">
    <citation type="journal article" date="2021" name="Proc. Natl. Acad. Sci. U.S.A.">
        <title>A Catalog of Tens of Thousands of Viruses from Human Metagenomes Reveals Hidden Associations with Chronic Diseases.</title>
        <authorList>
            <person name="Tisza M.J."/>
            <person name="Buck C.B."/>
        </authorList>
    </citation>
    <scope>NUCLEOTIDE SEQUENCE</scope>
    <source>
        <strain evidence="1">CtQyH19</strain>
    </source>
</reference>
<sequence>MQKNIYLEEILDFIQYIMHKNIVSFSNKIYIKISKNTKIKGLEQFLYDISTIQYEDLKNLHEDIVKYYRNRVEFTYRKIVYKINLERTEKEFILSIYSTGPEFAIPFYISRNFDCEVTNYYSDIKAEIFGCYFVNNVKIKKISLDEDFWNREDLEDLSEDEKYELAKSSINKKKKSLFDDKYRLKQIFQRHYIKSDDILKSAKYFTKYTNLKTTLSLDGTKVYYLDEDREILIFDENEFFNLKNTKNNEHIKSVSDRLPQKSSKKRS</sequence>
<evidence type="ECO:0000313" key="1">
    <source>
        <dbReference type="EMBL" id="DAF96820.1"/>
    </source>
</evidence>
<dbReference type="EMBL" id="BK016121">
    <property type="protein sequence ID" value="DAF96820.1"/>
    <property type="molecule type" value="Genomic_DNA"/>
</dbReference>
<proteinExistence type="predicted"/>